<organism evidence="1 3">
    <name type="scientific">Moraxella caviae</name>
    <dbReference type="NCBI Taxonomy" id="34060"/>
    <lineage>
        <taxon>Bacteria</taxon>
        <taxon>Pseudomonadati</taxon>
        <taxon>Pseudomonadota</taxon>
        <taxon>Gammaproteobacteria</taxon>
        <taxon>Moraxellales</taxon>
        <taxon>Moraxellaceae</taxon>
        <taxon>Moraxella</taxon>
    </lineage>
</organism>
<proteinExistence type="predicted"/>
<sequence length="91" mass="9805">MKNLSKVAILGAVLAVMTGCSTVSGFLGKRDNGSLDYLSSKKAEPILLPANQQSAEFVPLYTTPTVGDNQLQLTNEAGKQYELPKPPQVRR</sequence>
<gene>
    <name evidence="1" type="ORF">B0181_02765</name>
    <name evidence="2" type="ORF">NCTC10293_00732</name>
</gene>
<dbReference type="Proteomes" id="UP000255279">
    <property type="component" value="Unassembled WGS sequence"/>
</dbReference>
<dbReference type="EMBL" id="UGQE01000001">
    <property type="protein sequence ID" value="STZ10397.1"/>
    <property type="molecule type" value="Genomic_DNA"/>
</dbReference>
<dbReference type="Proteomes" id="UP000190435">
    <property type="component" value="Unassembled WGS sequence"/>
</dbReference>
<evidence type="ECO:0000313" key="4">
    <source>
        <dbReference type="Proteomes" id="UP000255279"/>
    </source>
</evidence>
<evidence type="ECO:0008006" key="5">
    <source>
        <dbReference type="Google" id="ProtNLM"/>
    </source>
</evidence>
<dbReference type="OrthoDB" id="6650023at2"/>
<dbReference type="PROSITE" id="PS51257">
    <property type="entry name" value="PROKAR_LIPOPROTEIN"/>
    <property type="match status" value="1"/>
</dbReference>
<reference evidence="2 4" key="2">
    <citation type="submission" date="2018-06" db="EMBL/GenBank/DDBJ databases">
        <authorList>
            <consortium name="Pathogen Informatics"/>
            <person name="Doyle S."/>
        </authorList>
    </citation>
    <scope>NUCLEOTIDE SEQUENCE [LARGE SCALE GENOMIC DNA]</scope>
    <source>
        <strain evidence="2 4">NCTC10293</strain>
    </source>
</reference>
<dbReference type="STRING" id="34060.B0181_02765"/>
<keyword evidence="3" id="KW-1185">Reference proteome</keyword>
<accession>A0A1T0A7E8</accession>
<evidence type="ECO:0000313" key="3">
    <source>
        <dbReference type="Proteomes" id="UP000190435"/>
    </source>
</evidence>
<dbReference type="EMBL" id="MUXU01000020">
    <property type="protein sequence ID" value="OOR91682.1"/>
    <property type="molecule type" value="Genomic_DNA"/>
</dbReference>
<dbReference type="RefSeq" id="WP_078275960.1">
    <property type="nucleotide sequence ID" value="NZ_MUXU01000020.1"/>
</dbReference>
<dbReference type="AlphaFoldDB" id="A0A1T0A7E8"/>
<protein>
    <recommendedName>
        <fullName evidence="5">Lipoprotein</fullName>
    </recommendedName>
</protein>
<evidence type="ECO:0000313" key="2">
    <source>
        <dbReference type="EMBL" id="STZ10397.1"/>
    </source>
</evidence>
<reference evidence="1 3" key="1">
    <citation type="submission" date="2017-02" db="EMBL/GenBank/DDBJ databases">
        <title>Draft genome sequence of Moraxella caviae CCUG 355 type strain.</title>
        <authorList>
            <person name="Engstrom-Jakobsson H."/>
            <person name="Salva-Serra F."/>
            <person name="Thorell K."/>
            <person name="Gonzales-Siles L."/>
            <person name="Karlsson R."/>
            <person name="Boulund F."/>
            <person name="Engstrand L."/>
            <person name="Moore E."/>
        </authorList>
    </citation>
    <scope>NUCLEOTIDE SEQUENCE [LARGE SCALE GENOMIC DNA]</scope>
    <source>
        <strain evidence="1 3">CCUG 355</strain>
    </source>
</reference>
<name>A0A1T0A7E8_9GAMM</name>
<evidence type="ECO:0000313" key="1">
    <source>
        <dbReference type="EMBL" id="OOR91682.1"/>
    </source>
</evidence>